<dbReference type="EMBL" id="JH816713">
    <property type="protein sequence ID" value="EKC23030.1"/>
    <property type="molecule type" value="Genomic_DNA"/>
</dbReference>
<dbReference type="PROSITE" id="PS00019">
    <property type="entry name" value="ACTININ_1"/>
    <property type="match status" value="1"/>
</dbReference>
<accession>K1Q2D6</accession>
<dbReference type="Gene3D" id="1.10.418.10">
    <property type="entry name" value="Calponin-like domain"/>
    <property type="match status" value="1"/>
</dbReference>
<dbReference type="InterPro" id="IPR036872">
    <property type="entry name" value="CH_dom_sf"/>
</dbReference>
<dbReference type="SUPFAM" id="SSF47576">
    <property type="entry name" value="Calponin-homology domain, CH-domain"/>
    <property type="match status" value="1"/>
</dbReference>
<name>K1Q2D6_MAGGI</name>
<gene>
    <name evidence="1" type="ORF">CGI_10000847</name>
</gene>
<sequence>MSTVEPASPSQEKELSKVSPENRWVEIQRKTFTNWINEQLSVSGRVIQDIEKDFCDGVEIIFKYLLLKSQKARKVETFVEASSGSVDSKL</sequence>
<dbReference type="InParanoid" id="K1Q2D6"/>
<proteinExistence type="predicted"/>
<dbReference type="HOGENOM" id="CLU_2442983_0_0_1"/>
<protein>
    <submittedName>
        <fullName evidence="1">Filamin-C</fullName>
    </submittedName>
</protein>
<organism evidence="1">
    <name type="scientific">Magallana gigas</name>
    <name type="common">Pacific oyster</name>
    <name type="synonym">Crassostrea gigas</name>
    <dbReference type="NCBI Taxonomy" id="29159"/>
    <lineage>
        <taxon>Eukaryota</taxon>
        <taxon>Metazoa</taxon>
        <taxon>Spiralia</taxon>
        <taxon>Lophotrochozoa</taxon>
        <taxon>Mollusca</taxon>
        <taxon>Bivalvia</taxon>
        <taxon>Autobranchia</taxon>
        <taxon>Pteriomorphia</taxon>
        <taxon>Ostreida</taxon>
        <taxon>Ostreoidea</taxon>
        <taxon>Ostreidae</taxon>
        <taxon>Magallana</taxon>
    </lineage>
</organism>
<evidence type="ECO:0000313" key="1">
    <source>
        <dbReference type="EMBL" id="EKC23030.1"/>
    </source>
</evidence>
<reference evidence="1" key="1">
    <citation type="journal article" date="2012" name="Nature">
        <title>The oyster genome reveals stress adaptation and complexity of shell formation.</title>
        <authorList>
            <person name="Zhang G."/>
            <person name="Fang X."/>
            <person name="Guo X."/>
            <person name="Li L."/>
            <person name="Luo R."/>
            <person name="Xu F."/>
            <person name="Yang P."/>
            <person name="Zhang L."/>
            <person name="Wang X."/>
            <person name="Qi H."/>
            <person name="Xiong Z."/>
            <person name="Que H."/>
            <person name="Xie Y."/>
            <person name="Holland P.W."/>
            <person name="Paps J."/>
            <person name="Zhu Y."/>
            <person name="Wu F."/>
            <person name="Chen Y."/>
            <person name="Wang J."/>
            <person name="Peng C."/>
            <person name="Meng J."/>
            <person name="Yang L."/>
            <person name="Liu J."/>
            <person name="Wen B."/>
            <person name="Zhang N."/>
            <person name="Huang Z."/>
            <person name="Zhu Q."/>
            <person name="Feng Y."/>
            <person name="Mount A."/>
            <person name="Hedgecock D."/>
            <person name="Xu Z."/>
            <person name="Liu Y."/>
            <person name="Domazet-Loso T."/>
            <person name="Du Y."/>
            <person name="Sun X."/>
            <person name="Zhang S."/>
            <person name="Liu B."/>
            <person name="Cheng P."/>
            <person name="Jiang X."/>
            <person name="Li J."/>
            <person name="Fan D."/>
            <person name="Wang W."/>
            <person name="Fu W."/>
            <person name="Wang T."/>
            <person name="Wang B."/>
            <person name="Zhang J."/>
            <person name="Peng Z."/>
            <person name="Li Y."/>
            <person name="Li N."/>
            <person name="Wang J."/>
            <person name="Chen M."/>
            <person name="He Y."/>
            <person name="Tan F."/>
            <person name="Song X."/>
            <person name="Zheng Q."/>
            <person name="Huang R."/>
            <person name="Yang H."/>
            <person name="Du X."/>
            <person name="Chen L."/>
            <person name="Yang M."/>
            <person name="Gaffney P.M."/>
            <person name="Wang S."/>
            <person name="Luo L."/>
            <person name="She Z."/>
            <person name="Ming Y."/>
            <person name="Huang W."/>
            <person name="Zhang S."/>
            <person name="Huang B."/>
            <person name="Zhang Y."/>
            <person name="Qu T."/>
            <person name="Ni P."/>
            <person name="Miao G."/>
            <person name="Wang J."/>
            <person name="Wang Q."/>
            <person name="Steinberg C.E."/>
            <person name="Wang H."/>
            <person name="Li N."/>
            <person name="Qian L."/>
            <person name="Zhang G."/>
            <person name="Li Y."/>
            <person name="Yang H."/>
            <person name="Liu X."/>
            <person name="Wang J."/>
            <person name="Yin Y."/>
            <person name="Wang J."/>
        </authorList>
    </citation>
    <scope>NUCLEOTIDE SEQUENCE [LARGE SCALE GENOMIC DNA]</scope>
    <source>
        <strain evidence="1">05x7-T-G4-1.051#20</strain>
    </source>
</reference>
<dbReference type="AlphaFoldDB" id="K1Q2D6"/>
<dbReference type="InterPro" id="IPR001589">
    <property type="entry name" value="Actinin_actin-bd_CS"/>
</dbReference>